<dbReference type="InParanoid" id="A0A6P8I5Z7"/>
<dbReference type="OrthoDB" id="1431247at2759"/>
<dbReference type="CDD" id="cd06526">
    <property type="entry name" value="metazoan_ACD"/>
    <property type="match status" value="2"/>
</dbReference>
<dbReference type="PANTHER" id="PTHR45640:SF26">
    <property type="entry name" value="RE23625P"/>
    <property type="match status" value="1"/>
</dbReference>
<dbReference type="RefSeq" id="XP_031564014.1">
    <property type="nucleotide sequence ID" value="XM_031708154.1"/>
</dbReference>
<dbReference type="Proteomes" id="UP000515163">
    <property type="component" value="Unplaced"/>
</dbReference>
<proteinExistence type="inferred from homology"/>
<evidence type="ECO:0000313" key="4">
    <source>
        <dbReference type="Proteomes" id="UP000515163"/>
    </source>
</evidence>
<dbReference type="KEGG" id="aten:116299494"/>
<dbReference type="AlphaFoldDB" id="A0A6P8I5Z7"/>
<evidence type="ECO:0000256" key="2">
    <source>
        <dbReference type="RuleBase" id="RU003616"/>
    </source>
</evidence>
<dbReference type="Gene3D" id="2.60.40.790">
    <property type="match status" value="2"/>
</dbReference>
<dbReference type="GO" id="GO:0005634">
    <property type="term" value="C:nucleus"/>
    <property type="evidence" value="ECO:0007669"/>
    <property type="project" value="TreeGrafter"/>
</dbReference>
<dbReference type="InterPro" id="IPR002068">
    <property type="entry name" value="A-crystallin/Hsp20_dom"/>
</dbReference>
<dbReference type="PANTHER" id="PTHR45640">
    <property type="entry name" value="HEAT SHOCK PROTEIN HSP-12.2-RELATED"/>
    <property type="match status" value="1"/>
</dbReference>
<dbReference type="GO" id="GO:0042026">
    <property type="term" value="P:protein refolding"/>
    <property type="evidence" value="ECO:0007669"/>
    <property type="project" value="TreeGrafter"/>
</dbReference>
<dbReference type="PROSITE" id="PS01031">
    <property type="entry name" value="SHSP"/>
    <property type="match status" value="1"/>
</dbReference>
<comment type="similarity">
    <text evidence="1 2">Belongs to the small heat shock protein (HSP20) family.</text>
</comment>
<dbReference type="GO" id="GO:0009408">
    <property type="term" value="P:response to heat"/>
    <property type="evidence" value="ECO:0007669"/>
    <property type="project" value="TreeGrafter"/>
</dbReference>
<dbReference type="InterPro" id="IPR001436">
    <property type="entry name" value="Alpha-crystallin/sHSP_animal"/>
</dbReference>
<gene>
    <name evidence="5" type="primary">LOC116299494</name>
</gene>
<dbReference type="Pfam" id="PF00011">
    <property type="entry name" value="HSP20"/>
    <property type="match status" value="2"/>
</dbReference>
<dbReference type="GO" id="GO:0051082">
    <property type="term" value="F:unfolded protein binding"/>
    <property type="evidence" value="ECO:0007669"/>
    <property type="project" value="TreeGrafter"/>
</dbReference>
<protein>
    <submittedName>
        <fullName evidence="5">Protein lethal(2)essential for life-like</fullName>
    </submittedName>
</protein>
<evidence type="ECO:0000256" key="1">
    <source>
        <dbReference type="PROSITE-ProRule" id="PRU00285"/>
    </source>
</evidence>
<name>A0A6P8I5Z7_ACTTE</name>
<evidence type="ECO:0000259" key="3">
    <source>
        <dbReference type="PROSITE" id="PS01031"/>
    </source>
</evidence>
<accession>A0A6P8I5Z7</accession>
<dbReference type="GO" id="GO:0005737">
    <property type="term" value="C:cytoplasm"/>
    <property type="evidence" value="ECO:0007669"/>
    <property type="project" value="TreeGrafter"/>
</dbReference>
<evidence type="ECO:0000313" key="5">
    <source>
        <dbReference type="RefSeq" id="XP_031564014.1"/>
    </source>
</evidence>
<dbReference type="FunCoup" id="A0A6P8I5Z7">
    <property type="interactions" value="583"/>
</dbReference>
<dbReference type="PRINTS" id="PR00299">
    <property type="entry name" value="ACRYSTALLIN"/>
</dbReference>
<dbReference type="SUPFAM" id="SSF49764">
    <property type="entry name" value="HSP20-like chaperones"/>
    <property type="match status" value="2"/>
</dbReference>
<sequence length="220" mass="24749">MDLADKLLVATLGAFDDPFFGWTHYSDHRKDKDKVALAAVGVQNFDPNEISLKVEDGKVMVDGVHRSQGQFGYETSELHQAYPLPEDVDPSSVSSRFSPDGVLYIEAYKKPKEKKAEAGPVAQMDDKKFSVNLDVSKFSPEEVKVKVMNNELMITASHESEKEGSYASRKINRHFVLPKDVDMDSVVSNLDKDGHLHIEATRKQLPEPTEREVQIMRAEK</sequence>
<dbReference type="InterPro" id="IPR008978">
    <property type="entry name" value="HSP20-like_chaperone"/>
</dbReference>
<keyword evidence="4" id="KW-1185">Reference proteome</keyword>
<reference evidence="5" key="1">
    <citation type="submission" date="2025-08" db="UniProtKB">
        <authorList>
            <consortium name="RefSeq"/>
        </authorList>
    </citation>
    <scope>IDENTIFICATION</scope>
    <source>
        <tissue evidence="5">Tentacle</tissue>
    </source>
</reference>
<dbReference type="GeneID" id="116299494"/>
<organism evidence="4 5">
    <name type="scientific">Actinia tenebrosa</name>
    <name type="common">Australian red waratah sea anemone</name>
    <dbReference type="NCBI Taxonomy" id="6105"/>
    <lineage>
        <taxon>Eukaryota</taxon>
        <taxon>Metazoa</taxon>
        <taxon>Cnidaria</taxon>
        <taxon>Anthozoa</taxon>
        <taxon>Hexacorallia</taxon>
        <taxon>Actiniaria</taxon>
        <taxon>Actiniidae</taxon>
        <taxon>Actinia</taxon>
    </lineage>
</organism>
<feature type="domain" description="SHSP" evidence="3">
    <location>
        <begin position="111"/>
        <end position="218"/>
    </location>
</feature>